<organism evidence="3 4">
    <name type="scientific">Perca fluviatilis</name>
    <name type="common">European perch</name>
    <dbReference type="NCBI Taxonomy" id="8168"/>
    <lineage>
        <taxon>Eukaryota</taxon>
        <taxon>Metazoa</taxon>
        <taxon>Chordata</taxon>
        <taxon>Craniata</taxon>
        <taxon>Vertebrata</taxon>
        <taxon>Euteleostomi</taxon>
        <taxon>Actinopterygii</taxon>
        <taxon>Neopterygii</taxon>
        <taxon>Teleostei</taxon>
        <taxon>Neoteleostei</taxon>
        <taxon>Acanthomorphata</taxon>
        <taxon>Eupercaria</taxon>
        <taxon>Perciformes</taxon>
        <taxon>Percoidei</taxon>
        <taxon>Percidae</taxon>
        <taxon>Percinae</taxon>
        <taxon>Perca</taxon>
    </lineage>
</organism>
<proteinExistence type="predicted"/>
<comment type="caution">
    <text evidence="3">The sequence shown here is derived from an EMBL/GenBank/DDBJ whole genome shotgun (WGS) entry which is preliminary data.</text>
</comment>
<gene>
    <name evidence="3" type="ORF">PFLUV_G00009710</name>
</gene>
<keyword evidence="4" id="KW-1185">Reference proteome</keyword>
<reference evidence="3 4" key="1">
    <citation type="submission" date="2019-06" db="EMBL/GenBank/DDBJ databases">
        <title>A chromosome-scale genome assembly of the European perch, Perca fluviatilis.</title>
        <authorList>
            <person name="Roques C."/>
            <person name="Zahm M."/>
            <person name="Cabau C."/>
            <person name="Klopp C."/>
            <person name="Bouchez O."/>
            <person name="Donnadieu C."/>
            <person name="Kuhl H."/>
            <person name="Gislard M."/>
            <person name="Guendouz S."/>
            <person name="Journot L."/>
            <person name="Haffray P."/>
            <person name="Bestin A."/>
            <person name="Morvezen R."/>
            <person name="Feron R."/>
            <person name="Wen M."/>
            <person name="Jouanno E."/>
            <person name="Herpin A."/>
            <person name="Schartl M."/>
            <person name="Postlethwait J."/>
            <person name="Schaerlinger B."/>
            <person name="Chardard D."/>
            <person name="Lecocq T."/>
            <person name="Poncet C."/>
            <person name="Jaffrelo L."/>
            <person name="Lampietro C."/>
            <person name="Guiguen Y."/>
        </authorList>
    </citation>
    <scope>NUCLEOTIDE SEQUENCE [LARGE SCALE GENOMIC DNA]</scope>
    <source>
        <tissue evidence="3">Blood</tissue>
    </source>
</reference>
<protein>
    <submittedName>
        <fullName evidence="3">Uncharacterized protein</fullName>
    </submittedName>
</protein>
<dbReference type="AlphaFoldDB" id="A0A6A5FRL5"/>
<evidence type="ECO:0000256" key="2">
    <source>
        <dbReference type="SAM" id="Phobius"/>
    </source>
</evidence>
<name>A0A6A5FRL5_PERFL</name>
<keyword evidence="2" id="KW-0812">Transmembrane</keyword>
<feature type="region of interest" description="Disordered" evidence="1">
    <location>
        <begin position="65"/>
        <end position="84"/>
    </location>
</feature>
<feature type="transmembrane region" description="Helical" evidence="2">
    <location>
        <begin position="41"/>
        <end position="60"/>
    </location>
</feature>
<dbReference type="EMBL" id="VHII01000001">
    <property type="protein sequence ID" value="KAF1395262.1"/>
    <property type="molecule type" value="Genomic_DNA"/>
</dbReference>
<evidence type="ECO:0000313" key="4">
    <source>
        <dbReference type="Proteomes" id="UP000465112"/>
    </source>
</evidence>
<dbReference type="Proteomes" id="UP000465112">
    <property type="component" value="Chromosome 1"/>
</dbReference>
<evidence type="ECO:0000313" key="3">
    <source>
        <dbReference type="EMBL" id="KAF1395262.1"/>
    </source>
</evidence>
<keyword evidence="2" id="KW-1133">Transmembrane helix</keyword>
<feature type="compositionally biased region" description="Basic and acidic residues" evidence="1">
    <location>
        <begin position="65"/>
        <end position="74"/>
    </location>
</feature>
<keyword evidence="2" id="KW-0472">Membrane</keyword>
<accession>A0A6A5FRL5</accession>
<evidence type="ECO:0000256" key="1">
    <source>
        <dbReference type="SAM" id="MobiDB-lite"/>
    </source>
</evidence>
<sequence>MRCSQNICDWLKETVYANTEDWFCTYVNESKSETFRKMKAFGIKAVALVMVIALVSSSLAKPTHVIEKRSDKETNNNSNSNAPSLARVTEVLMILKYLKDLTHQNTATAKP</sequence>